<name>A0ABS6XYZ4_9FLAO</name>
<gene>
    <name evidence="2" type="ORF">KZH69_15475</name>
</gene>
<feature type="chain" id="PRO_5047330769" description="Lipoprotein" evidence="1">
    <location>
        <begin position="23"/>
        <end position="230"/>
    </location>
</feature>
<evidence type="ECO:0000256" key="1">
    <source>
        <dbReference type="SAM" id="SignalP"/>
    </source>
</evidence>
<accession>A0ABS6XYZ4</accession>
<dbReference type="Proteomes" id="UP000812031">
    <property type="component" value="Unassembled WGS sequence"/>
</dbReference>
<evidence type="ECO:0000313" key="3">
    <source>
        <dbReference type="Proteomes" id="UP000812031"/>
    </source>
</evidence>
<dbReference type="PROSITE" id="PS51257">
    <property type="entry name" value="PROKAR_LIPOPROTEIN"/>
    <property type="match status" value="1"/>
</dbReference>
<protein>
    <recommendedName>
        <fullName evidence="4">Lipoprotein</fullName>
    </recommendedName>
</protein>
<comment type="caution">
    <text evidence="2">The sequence shown here is derived from an EMBL/GenBank/DDBJ whole genome shotgun (WGS) entry which is preliminary data.</text>
</comment>
<sequence>MKKFTTSFLLTFLITFSFIACTNNSSDDDSTTENSTGDYWPTTVDNNWVFTQNGEETNIKIIGIDEIDGAKYYKFDQMIGATSSIGAQGSVWLKKNNGDYYIKMGEINIDYAGYTGKMTGYQFIFFKDYLEVNQTWSGTYSNTTSYNIPNFPAMVTTVNYTGKILERGSTLMVNTINYKDVIKFSFTQKASITGQASSETVTNYWIAKNVGVIKMETNGAVCELKSYVIK</sequence>
<dbReference type="RefSeq" id="WP_219318383.1">
    <property type="nucleotide sequence ID" value="NZ_JAHWYN010000015.1"/>
</dbReference>
<reference evidence="2 3" key="1">
    <citation type="submission" date="2021-07" db="EMBL/GenBank/DDBJ databases">
        <title>Flavobacterium sp. nov. isolated from sediment on the Taihu Lake.</title>
        <authorList>
            <person name="Qu J.-H."/>
        </authorList>
    </citation>
    <scope>NUCLEOTIDE SEQUENCE [LARGE SCALE GENOMIC DNA]</scope>
    <source>
        <strain evidence="2 3">NAS39</strain>
    </source>
</reference>
<keyword evidence="1" id="KW-0732">Signal</keyword>
<proteinExistence type="predicted"/>
<feature type="signal peptide" evidence="1">
    <location>
        <begin position="1"/>
        <end position="22"/>
    </location>
</feature>
<keyword evidence="3" id="KW-1185">Reference proteome</keyword>
<evidence type="ECO:0008006" key="4">
    <source>
        <dbReference type="Google" id="ProtNLM"/>
    </source>
</evidence>
<evidence type="ECO:0000313" key="2">
    <source>
        <dbReference type="EMBL" id="MBW4361890.1"/>
    </source>
</evidence>
<dbReference type="EMBL" id="JAHWYN010000015">
    <property type="protein sequence ID" value="MBW4361890.1"/>
    <property type="molecule type" value="Genomic_DNA"/>
</dbReference>
<organism evidence="2 3">
    <name type="scientific">Flavobacterium taihuense</name>
    <dbReference type="NCBI Taxonomy" id="2857508"/>
    <lineage>
        <taxon>Bacteria</taxon>
        <taxon>Pseudomonadati</taxon>
        <taxon>Bacteroidota</taxon>
        <taxon>Flavobacteriia</taxon>
        <taxon>Flavobacteriales</taxon>
        <taxon>Flavobacteriaceae</taxon>
        <taxon>Flavobacterium</taxon>
    </lineage>
</organism>